<evidence type="ECO:0000256" key="3">
    <source>
        <dbReference type="ARBA" id="ARBA00022741"/>
    </source>
</evidence>
<dbReference type="GO" id="GO:0005524">
    <property type="term" value="F:ATP binding"/>
    <property type="evidence" value="ECO:0007669"/>
    <property type="project" value="UniProtKB-KW"/>
</dbReference>
<dbReference type="EMBL" id="CP036273">
    <property type="protein sequence ID" value="QDU18685.1"/>
    <property type="molecule type" value="Genomic_DNA"/>
</dbReference>
<feature type="domain" description="ABC transporter" evidence="5">
    <location>
        <begin position="32"/>
        <end position="255"/>
    </location>
</feature>
<dbReference type="CDD" id="cd03220">
    <property type="entry name" value="ABC_KpsT_Wzt"/>
    <property type="match status" value="1"/>
</dbReference>
<dbReference type="SUPFAM" id="SSF52540">
    <property type="entry name" value="P-loop containing nucleoside triphosphate hydrolases"/>
    <property type="match status" value="1"/>
</dbReference>
<dbReference type="GO" id="GO:0016020">
    <property type="term" value="C:membrane"/>
    <property type="evidence" value="ECO:0007669"/>
    <property type="project" value="InterPro"/>
</dbReference>
<dbReference type="GO" id="GO:0016887">
    <property type="term" value="F:ATP hydrolysis activity"/>
    <property type="evidence" value="ECO:0007669"/>
    <property type="project" value="InterPro"/>
</dbReference>
<reference evidence="6 7" key="1">
    <citation type="submission" date="2019-02" db="EMBL/GenBank/DDBJ databases">
        <title>Deep-cultivation of Planctomycetes and their phenomic and genomic characterization uncovers novel biology.</title>
        <authorList>
            <person name="Wiegand S."/>
            <person name="Jogler M."/>
            <person name="Boedeker C."/>
            <person name="Pinto D."/>
            <person name="Vollmers J."/>
            <person name="Rivas-Marin E."/>
            <person name="Kohn T."/>
            <person name="Peeters S.H."/>
            <person name="Heuer A."/>
            <person name="Rast P."/>
            <person name="Oberbeckmann S."/>
            <person name="Bunk B."/>
            <person name="Jeske O."/>
            <person name="Meyerdierks A."/>
            <person name="Storesund J.E."/>
            <person name="Kallscheuer N."/>
            <person name="Luecker S."/>
            <person name="Lage O.M."/>
            <person name="Pohl T."/>
            <person name="Merkel B.J."/>
            <person name="Hornburger P."/>
            <person name="Mueller R.-W."/>
            <person name="Bruemmer F."/>
            <person name="Labrenz M."/>
            <person name="Spormann A.M."/>
            <person name="Op den Camp H."/>
            <person name="Overmann J."/>
            <person name="Amann R."/>
            <person name="Jetten M.S.M."/>
            <person name="Mascher T."/>
            <person name="Medema M.H."/>
            <person name="Devos D.P."/>
            <person name="Kaster A.-K."/>
            <person name="Ovreas L."/>
            <person name="Rohde M."/>
            <person name="Galperin M.Y."/>
            <person name="Jogler C."/>
        </authorList>
    </citation>
    <scope>NUCLEOTIDE SEQUENCE [LARGE SCALE GENOMIC DNA]</scope>
    <source>
        <strain evidence="6 7">ETA_A1</strain>
    </source>
</reference>
<evidence type="ECO:0000313" key="7">
    <source>
        <dbReference type="Proteomes" id="UP000319576"/>
    </source>
</evidence>
<dbReference type="SMART" id="SM00382">
    <property type="entry name" value="AAA"/>
    <property type="match status" value="1"/>
</dbReference>
<dbReference type="InterPro" id="IPR029439">
    <property type="entry name" value="Wzt_C"/>
</dbReference>
<protein>
    <submittedName>
        <fullName evidence="6">Teichoic acids export ATP-binding protein TagH</fullName>
    </submittedName>
</protein>
<dbReference type="GO" id="GO:0140359">
    <property type="term" value="F:ABC-type transporter activity"/>
    <property type="evidence" value="ECO:0007669"/>
    <property type="project" value="InterPro"/>
</dbReference>
<dbReference type="InterPro" id="IPR015860">
    <property type="entry name" value="ABC_transpr_TagH-like"/>
</dbReference>
<keyword evidence="2" id="KW-0813">Transport</keyword>
<proteinExistence type="inferred from homology"/>
<dbReference type="InterPro" id="IPR027417">
    <property type="entry name" value="P-loop_NTPase"/>
</dbReference>
<dbReference type="PANTHER" id="PTHR46743">
    <property type="entry name" value="TEICHOIC ACIDS EXPORT ATP-BINDING PROTEIN TAGH"/>
    <property type="match status" value="1"/>
</dbReference>
<accession>A0A517XME6</accession>
<evidence type="ECO:0000256" key="1">
    <source>
        <dbReference type="ARBA" id="ARBA00005417"/>
    </source>
</evidence>
<dbReference type="InterPro" id="IPR003593">
    <property type="entry name" value="AAA+_ATPase"/>
</dbReference>
<dbReference type="RefSeq" id="WP_145234133.1">
    <property type="nucleotide sequence ID" value="NZ_CP036273.1"/>
</dbReference>
<comment type="similarity">
    <text evidence="1">Belongs to the ABC transporter superfamily.</text>
</comment>
<evidence type="ECO:0000256" key="4">
    <source>
        <dbReference type="ARBA" id="ARBA00022840"/>
    </source>
</evidence>
<dbReference type="Gene3D" id="2.70.50.60">
    <property type="entry name" value="abc- transporter (atp binding component) like domain"/>
    <property type="match status" value="1"/>
</dbReference>
<evidence type="ECO:0000313" key="6">
    <source>
        <dbReference type="EMBL" id="QDU18685.1"/>
    </source>
</evidence>
<keyword evidence="4 6" id="KW-0067">ATP-binding</keyword>
<dbReference type="InterPro" id="IPR050683">
    <property type="entry name" value="Bact_Polysacc_Export_ATP-bd"/>
</dbReference>
<evidence type="ECO:0000259" key="5">
    <source>
        <dbReference type="PROSITE" id="PS50893"/>
    </source>
</evidence>
<name>A0A517XME6_9BACT</name>
<keyword evidence="3" id="KW-0547">Nucleotide-binding</keyword>
<dbReference type="CDD" id="cd10147">
    <property type="entry name" value="Wzt_C-like"/>
    <property type="match status" value="1"/>
</dbReference>
<dbReference type="OrthoDB" id="9778870at2"/>
<sequence length="414" mass="44386">MKPAIRVEGLGKRYRLGSARSGNNFTEALRAAARRAVRRAPAAKPTEFWALRDVSFEVQPGEIVGVIGRNGAGKSTLLKVLSRIVEPTDGRAELRGRLGSLLEVGTGFHPELTGRENVFLNGSVLGMSRREIARKFDEIVAFSEVEAFLDTPVKRYSSGMYVRLAFAVAAHLEPEILVVDEVLAVGDQQFQEKCLGTLKSVSRGGRTVLFVSHSMTTVQAVCSRAIVLAGGRVTLDGTPSAAVREYLKQADGLAAEWLDDRPADPSKDVMIRSARVRRADGTAAAQLAADQPFDLEIGYEVSRPTTAQIAFRVNRDDGLTVFTTGDGDAAGVFCRPQAAGRHVGRVRVPGHFLAPGRYHLLVAANRFGAGTVDVVDPVLNFEVDAAGSLQTIEGRLGVVLPRLEWTTGPAGGAS</sequence>
<dbReference type="Pfam" id="PF00005">
    <property type="entry name" value="ABC_tran"/>
    <property type="match status" value="1"/>
</dbReference>
<keyword evidence="7" id="KW-1185">Reference proteome</keyword>
<dbReference type="PANTHER" id="PTHR46743:SF2">
    <property type="entry name" value="TEICHOIC ACIDS EXPORT ATP-BINDING PROTEIN TAGH"/>
    <property type="match status" value="1"/>
</dbReference>
<gene>
    <name evidence="6" type="primary">tagH_1</name>
    <name evidence="6" type="ORF">ETAA1_05780</name>
</gene>
<evidence type="ECO:0000256" key="2">
    <source>
        <dbReference type="ARBA" id="ARBA00022448"/>
    </source>
</evidence>
<dbReference type="PROSITE" id="PS50893">
    <property type="entry name" value="ABC_TRANSPORTER_2"/>
    <property type="match status" value="1"/>
</dbReference>
<dbReference type="Proteomes" id="UP000319576">
    <property type="component" value="Chromosome"/>
</dbReference>
<organism evidence="6 7">
    <name type="scientific">Urbifossiella limnaea</name>
    <dbReference type="NCBI Taxonomy" id="2528023"/>
    <lineage>
        <taxon>Bacteria</taxon>
        <taxon>Pseudomonadati</taxon>
        <taxon>Planctomycetota</taxon>
        <taxon>Planctomycetia</taxon>
        <taxon>Gemmatales</taxon>
        <taxon>Gemmataceae</taxon>
        <taxon>Urbifossiella</taxon>
    </lineage>
</organism>
<dbReference type="InterPro" id="IPR003439">
    <property type="entry name" value="ABC_transporter-like_ATP-bd"/>
</dbReference>
<dbReference type="Gene3D" id="3.40.50.300">
    <property type="entry name" value="P-loop containing nucleotide triphosphate hydrolases"/>
    <property type="match status" value="1"/>
</dbReference>
<dbReference type="AlphaFoldDB" id="A0A517XME6"/>
<dbReference type="KEGG" id="uli:ETAA1_05780"/>